<keyword evidence="4" id="KW-1185">Reference proteome</keyword>
<name>A0ABV2EAU8_9STAP</name>
<evidence type="ECO:0000256" key="2">
    <source>
        <dbReference type="SAM" id="Phobius"/>
    </source>
</evidence>
<reference evidence="3 4" key="1">
    <citation type="submission" date="2024-05" db="EMBL/GenBank/DDBJ databases">
        <title>Genomic Encyclopedia of Type Strains, Phase IV (KMG-IV): sequencing the most valuable type-strain genomes for metagenomic binning, comparative biology and taxonomic classification.</title>
        <authorList>
            <person name="Goeker M."/>
        </authorList>
    </citation>
    <scope>NUCLEOTIDE SEQUENCE [LARGE SCALE GENOMIC DNA]</scope>
    <source>
        <strain evidence="3 4">DSM 25286</strain>
    </source>
</reference>
<keyword evidence="2" id="KW-0472">Membrane</keyword>
<accession>A0ABV2EAU8</accession>
<protein>
    <submittedName>
        <fullName evidence="3">Uncharacterized protein</fullName>
    </submittedName>
</protein>
<keyword evidence="2" id="KW-1133">Transmembrane helix</keyword>
<dbReference type="EMBL" id="JBDZDV010000005">
    <property type="protein sequence ID" value="MET3111539.1"/>
    <property type="molecule type" value="Genomic_DNA"/>
</dbReference>
<gene>
    <name evidence="3" type="ORF">ABHD89_001954</name>
</gene>
<evidence type="ECO:0000256" key="1">
    <source>
        <dbReference type="SAM" id="MobiDB-lite"/>
    </source>
</evidence>
<dbReference type="Proteomes" id="UP001549019">
    <property type="component" value="Unassembled WGS sequence"/>
</dbReference>
<evidence type="ECO:0000313" key="4">
    <source>
        <dbReference type="Proteomes" id="UP001549019"/>
    </source>
</evidence>
<feature type="region of interest" description="Disordered" evidence="1">
    <location>
        <begin position="163"/>
        <end position="186"/>
    </location>
</feature>
<sequence length="186" mass="21453">MKVTCKKAVDMMDKKMSIRVVRKTGVFGFWKSVHFKLDDKRFAEIRNEEELTIDLHREGALFSINYNEVFDLSNKVTVKNGDVVLIRHTWVNYILYGLLVSILLLPVVFPIYDYFGLWALFPIVLSVILTAKYSNTFKVEVLENIFAAERSRRAIAREREEAEEEYGGVINYESAGPKPPHESGKT</sequence>
<feature type="transmembrane region" description="Helical" evidence="2">
    <location>
        <begin position="90"/>
        <end position="109"/>
    </location>
</feature>
<proteinExistence type="predicted"/>
<evidence type="ECO:0000313" key="3">
    <source>
        <dbReference type="EMBL" id="MET3111539.1"/>
    </source>
</evidence>
<keyword evidence="2" id="KW-0812">Transmembrane</keyword>
<comment type="caution">
    <text evidence="3">The sequence shown here is derived from an EMBL/GenBank/DDBJ whole genome shotgun (WGS) entry which is preliminary data.</text>
</comment>
<feature type="transmembrane region" description="Helical" evidence="2">
    <location>
        <begin position="115"/>
        <end position="133"/>
    </location>
</feature>
<organism evidence="3 4">
    <name type="scientific">Salinicoccus halitifaciens</name>
    <dbReference type="NCBI Taxonomy" id="1073415"/>
    <lineage>
        <taxon>Bacteria</taxon>
        <taxon>Bacillati</taxon>
        <taxon>Bacillota</taxon>
        <taxon>Bacilli</taxon>
        <taxon>Bacillales</taxon>
        <taxon>Staphylococcaceae</taxon>
        <taxon>Salinicoccus</taxon>
    </lineage>
</organism>